<dbReference type="InterPro" id="IPR036322">
    <property type="entry name" value="WD40_repeat_dom_sf"/>
</dbReference>
<dbReference type="Gene3D" id="2.130.10.10">
    <property type="entry name" value="YVTN repeat-like/Quinoprotein amine dehydrogenase"/>
    <property type="match status" value="1"/>
</dbReference>
<sequence length="50" mass="5765">MWNLQTREKLRDPVGGHRGVISGIAHNWPGDLVVTAGWDHTIRFRRFPGR</sequence>
<dbReference type="EMBL" id="FNVB01000004">
    <property type="protein sequence ID" value="SEG70456.1"/>
    <property type="molecule type" value="Genomic_DNA"/>
</dbReference>
<dbReference type="RefSeq" id="WP_177247362.1">
    <property type="nucleotide sequence ID" value="NZ_FNVB01000004.1"/>
</dbReference>
<proteinExistence type="predicted"/>
<accession>A0A1I1IFT9</accession>
<organism evidence="1 4">
    <name type="scientific">Saccharopolyspora kobensis</name>
    <dbReference type="NCBI Taxonomy" id="146035"/>
    <lineage>
        <taxon>Bacteria</taxon>
        <taxon>Bacillati</taxon>
        <taxon>Actinomycetota</taxon>
        <taxon>Actinomycetes</taxon>
        <taxon>Pseudonocardiales</taxon>
        <taxon>Pseudonocardiaceae</taxon>
        <taxon>Saccharopolyspora</taxon>
    </lineage>
</organism>
<gene>
    <name evidence="1" type="ORF">SAMN02982929_03302</name>
    <name evidence="2" type="ORF">SAMN05216506_101544</name>
</gene>
<dbReference type="SMR" id="A0A1H6CDL5"/>
<dbReference type="Proteomes" id="UP000199690">
    <property type="component" value="Unassembled WGS sequence"/>
</dbReference>
<protein>
    <submittedName>
        <fullName evidence="1">Uncharacterized protein</fullName>
    </submittedName>
</protein>
<evidence type="ECO:0000313" key="1">
    <source>
        <dbReference type="EMBL" id="SEG70456.1"/>
    </source>
</evidence>
<dbReference type="SUPFAM" id="SSF50978">
    <property type="entry name" value="WD40 repeat-like"/>
    <property type="match status" value="1"/>
</dbReference>
<name>A0A1H6CDL5_9PSEU</name>
<accession>A0A1H6CDL5</accession>
<dbReference type="AlphaFoldDB" id="A0A1H6CDL5"/>
<dbReference type="InterPro" id="IPR015943">
    <property type="entry name" value="WD40/YVTN_repeat-like_dom_sf"/>
</dbReference>
<reference evidence="3 4" key="1">
    <citation type="submission" date="2016-10" db="EMBL/GenBank/DDBJ databases">
        <authorList>
            <person name="Varghese N."/>
            <person name="Submissions S."/>
        </authorList>
    </citation>
    <scope>NUCLEOTIDE SEQUENCE [LARGE SCALE GENOMIC DNA]</scope>
    <source>
        <strain evidence="4">ATCC 20501</strain>
        <strain evidence="2 3">CGMCC 4.3529</strain>
    </source>
</reference>
<evidence type="ECO:0000313" key="3">
    <source>
        <dbReference type="Proteomes" id="UP000199690"/>
    </source>
</evidence>
<reference evidence="1" key="2">
    <citation type="submission" date="2016-10" db="EMBL/GenBank/DDBJ databases">
        <authorList>
            <person name="de Groot N.N."/>
        </authorList>
    </citation>
    <scope>NUCLEOTIDE SEQUENCE [LARGE SCALE GENOMIC DNA]</scope>
    <source>
        <strain evidence="1">ATCC 20501</strain>
    </source>
</reference>
<dbReference type="EMBL" id="FOME01000001">
    <property type="protein sequence ID" value="SFC35045.1"/>
    <property type="molecule type" value="Genomic_DNA"/>
</dbReference>
<keyword evidence="3" id="KW-1185">Reference proteome</keyword>
<evidence type="ECO:0000313" key="2">
    <source>
        <dbReference type="EMBL" id="SFC35045.1"/>
    </source>
</evidence>
<dbReference type="Proteomes" id="UP000236729">
    <property type="component" value="Unassembled WGS sequence"/>
</dbReference>
<evidence type="ECO:0000313" key="4">
    <source>
        <dbReference type="Proteomes" id="UP000236729"/>
    </source>
</evidence>